<dbReference type="Pfam" id="PF07386">
    <property type="entry name" value="DUF1499"/>
    <property type="match status" value="1"/>
</dbReference>
<organism evidence="2">
    <name type="scientific">Rhodopseudomonas palustris (strain BisB18)</name>
    <dbReference type="NCBI Taxonomy" id="316056"/>
    <lineage>
        <taxon>Bacteria</taxon>
        <taxon>Pseudomonadati</taxon>
        <taxon>Pseudomonadota</taxon>
        <taxon>Alphaproteobacteria</taxon>
        <taxon>Hyphomicrobiales</taxon>
        <taxon>Nitrobacteraceae</taxon>
        <taxon>Rhodopseudomonas</taxon>
    </lineage>
</organism>
<dbReference type="InterPro" id="IPR010865">
    <property type="entry name" value="DUF1499"/>
</dbReference>
<dbReference type="eggNOG" id="COG4446">
    <property type="taxonomic scope" value="Bacteria"/>
</dbReference>
<dbReference type="AlphaFoldDB" id="Q20YG8"/>
<keyword evidence="1" id="KW-1133">Transmembrane helix</keyword>
<feature type="transmembrane region" description="Helical" evidence="1">
    <location>
        <begin position="81"/>
        <end position="104"/>
    </location>
</feature>
<keyword evidence="1" id="KW-0472">Membrane</keyword>
<dbReference type="STRING" id="316056.RPC_4295"/>
<evidence type="ECO:0008006" key="3">
    <source>
        <dbReference type="Google" id="ProtNLM"/>
    </source>
</evidence>
<dbReference type="OrthoDB" id="1523552at2"/>
<feature type="transmembrane region" description="Helical" evidence="1">
    <location>
        <begin position="20"/>
        <end position="43"/>
    </location>
</feature>
<dbReference type="EMBL" id="CP000301">
    <property type="protein sequence ID" value="ABD89818.1"/>
    <property type="molecule type" value="Genomic_DNA"/>
</dbReference>
<evidence type="ECO:0000256" key="1">
    <source>
        <dbReference type="SAM" id="Phobius"/>
    </source>
</evidence>
<accession>Q20YG8</accession>
<dbReference type="HOGENOM" id="CLU_068029_0_0_5"/>
<name>Q20YG8_RHOPB</name>
<protein>
    <recommendedName>
        <fullName evidence="3">DUF1499 domain-containing protein</fullName>
    </recommendedName>
</protein>
<gene>
    <name evidence="2" type="ordered locus">RPC_4295</name>
</gene>
<sequence length="280" mass="30430">MARRFSAPYQTEPVSSLALWARRLAVFSVVATLTSIGIVRFGFLEVKPALATFFAALGIAGLSILVALAGFVAIWQNGSRGMGMILLALTLDVAILAYPGYLGLQYRRLPPLHDITTDPIDPPKFEALARLRVGDGTNTAVYAGLYSAEQQRAAWPEIETVQLDVPVQKAYDVTLELITKRKWRIVDARAPQPPRREGKIEAVARTLIMGFREDVAIRVLPDGDGSRVDIRSSSRYFESDLGSNAARVTKLIDDINTAADNAALAKKPAEPAKGAVKGKK</sequence>
<proteinExistence type="predicted"/>
<reference evidence="2" key="1">
    <citation type="submission" date="2006-03" db="EMBL/GenBank/DDBJ databases">
        <title>Complete sequence of Rhodopseudomonas palustris BisB18.</title>
        <authorList>
            <consortium name="US DOE Joint Genome Institute"/>
            <person name="Copeland A."/>
            <person name="Lucas S."/>
            <person name="Lapidus A."/>
            <person name="Barry K."/>
            <person name="Detter J.C."/>
            <person name="Glavina del Rio T."/>
            <person name="Hammon N."/>
            <person name="Israni S."/>
            <person name="Dalin E."/>
            <person name="Tice H."/>
            <person name="Pitluck S."/>
            <person name="Chain P."/>
            <person name="Malfatti S."/>
            <person name="Shin M."/>
            <person name="Vergez L."/>
            <person name="Schmutz J."/>
            <person name="Larimer F."/>
            <person name="Land M."/>
            <person name="Hauser L."/>
            <person name="Pelletier D.A."/>
            <person name="Kyrpides N."/>
            <person name="Anderson I."/>
            <person name="Oda Y."/>
            <person name="Harwood C.S."/>
            <person name="Richardson P."/>
        </authorList>
    </citation>
    <scope>NUCLEOTIDE SEQUENCE [LARGE SCALE GENOMIC DNA]</scope>
    <source>
        <strain evidence="2">BisB18</strain>
    </source>
</reference>
<evidence type="ECO:0000313" key="2">
    <source>
        <dbReference type="EMBL" id="ABD89818.1"/>
    </source>
</evidence>
<keyword evidence="1" id="KW-0812">Transmembrane</keyword>
<feature type="transmembrane region" description="Helical" evidence="1">
    <location>
        <begin position="50"/>
        <end position="75"/>
    </location>
</feature>
<dbReference type="RefSeq" id="WP_011474699.1">
    <property type="nucleotide sequence ID" value="NC_007925.1"/>
</dbReference>
<dbReference type="KEGG" id="rpc:RPC_4295"/>